<dbReference type="InParanoid" id="A0A5C3P5E4"/>
<dbReference type="EMBL" id="ML211669">
    <property type="protein sequence ID" value="TFK81013.1"/>
    <property type="molecule type" value="Genomic_DNA"/>
</dbReference>
<accession>A0A5C3P5E4</accession>
<evidence type="ECO:0000313" key="1">
    <source>
        <dbReference type="EMBL" id="TFK81013.1"/>
    </source>
</evidence>
<dbReference type="Proteomes" id="UP000308197">
    <property type="component" value="Unassembled WGS sequence"/>
</dbReference>
<dbReference type="AlphaFoldDB" id="A0A5C3P5E4"/>
<gene>
    <name evidence="1" type="ORF">K466DRAFT_604857</name>
</gene>
<proteinExistence type="predicted"/>
<sequence>MLAVSCNAGREHVRVKKRARIQDKVSDWKECEDHYWIAFKSDWWGDAGKSRLLESEDSQNIITVTQSKVLVQLDILTNTNGQLYVRAEYELLYARLCNAASVHMYIVIPGVVLTGQPGSGKSCFGLYALLRCIANEQAVVFFTTYGQAFYFNESGVRTCPTAEVNSRILLRRRRLYCTPGTRMWSLMDAPAYGKLISPKVLSHSIFFGLLASTDPSSFEVLLEHSHTRQYIMNPWADSELLVVMTTPGMMYAAECRAFDLAEVQKVRAQAGPCPSDVAAMLRDAEHVREGVQSTVRPLSMKNILEFALATWSRPSIGSFKALLMRRVGDLDPQALGDDVAVLTFKTAYVMELVRARYRELVLEDVGQVSLNACAGNTEILAALLFEGLAFKVLSSDAWEDVGRFRGYARMSRTTTSCEKSLRLFEF</sequence>
<reference evidence="1 2" key="1">
    <citation type="journal article" date="2019" name="Nat. Ecol. Evol.">
        <title>Megaphylogeny resolves global patterns of mushroom evolution.</title>
        <authorList>
            <person name="Varga T."/>
            <person name="Krizsan K."/>
            <person name="Foldi C."/>
            <person name="Dima B."/>
            <person name="Sanchez-Garcia M."/>
            <person name="Sanchez-Ramirez S."/>
            <person name="Szollosi G.J."/>
            <person name="Szarkandi J.G."/>
            <person name="Papp V."/>
            <person name="Albert L."/>
            <person name="Andreopoulos W."/>
            <person name="Angelini C."/>
            <person name="Antonin V."/>
            <person name="Barry K.W."/>
            <person name="Bougher N.L."/>
            <person name="Buchanan P."/>
            <person name="Buyck B."/>
            <person name="Bense V."/>
            <person name="Catcheside P."/>
            <person name="Chovatia M."/>
            <person name="Cooper J."/>
            <person name="Damon W."/>
            <person name="Desjardin D."/>
            <person name="Finy P."/>
            <person name="Geml J."/>
            <person name="Haridas S."/>
            <person name="Hughes K."/>
            <person name="Justo A."/>
            <person name="Karasinski D."/>
            <person name="Kautmanova I."/>
            <person name="Kiss B."/>
            <person name="Kocsube S."/>
            <person name="Kotiranta H."/>
            <person name="LaButti K.M."/>
            <person name="Lechner B.E."/>
            <person name="Liimatainen K."/>
            <person name="Lipzen A."/>
            <person name="Lukacs Z."/>
            <person name="Mihaltcheva S."/>
            <person name="Morgado L.N."/>
            <person name="Niskanen T."/>
            <person name="Noordeloos M.E."/>
            <person name="Ohm R.A."/>
            <person name="Ortiz-Santana B."/>
            <person name="Ovrebo C."/>
            <person name="Racz N."/>
            <person name="Riley R."/>
            <person name="Savchenko A."/>
            <person name="Shiryaev A."/>
            <person name="Soop K."/>
            <person name="Spirin V."/>
            <person name="Szebenyi C."/>
            <person name="Tomsovsky M."/>
            <person name="Tulloss R.E."/>
            <person name="Uehling J."/>
            <person name="Grigoriev I.V."/>
            <person name="Vagvolgyi C."/>
            <person name="Papp T."/>
            <person name="Martin F.M."/>
            <person name="Miettinen O."/>
            <person name="Hibbett D.S."/>
            <person name="Nagy L.G."/>
        </authorList>
    </citation>
    <scope>NUCLEOTIDE SEQUENCE [LARGE SCALE GENOMIC DNA]</scope>
    <source>
        <strain evidence="1 2">HHB13444</strain>
    </source>
</reference>
<keyword evidence="2" id="KW-1185">Reference proteome</keyword>
<organism evidence="1 2">
    <name type="scientific">Polyporus arcularius HHB13444</name>
    <dbReference type="NCBI Taxonomy" id="1314778"/>
    <lineage>
        <taxon>Eukaryota</taxon>
        <taxon>Fungi</taxon>
        <taxon>Dikarya</taxon>
        <taxon>Basidiomycota</taxon>
        <taxon>Agaricomycotina</taxon>
        <taxon>Agaricomycetes</taxon>
        <taxon>Polyporales</taxon>
        <taxon>Polyporaceae</taxon>
        <taxon>Polyporus</taxon>
    </lineage>
</organism>
<name>A0A5C3P5E4_9APHY</name>
<protein>
    <submittedName>
        <fullName evidence="1">Uncharacterized protein</fullName>
    </submittedName>
</protein>
<dbReference type="STRING" id="1314778.A0A5C3P5E4"/>
<evidence type="ECO:0000313" key="2">
    <source>
        <dbReference type="Proteomes" id="UP000308197"/>
    </source>
</evidence>